<protein>
    <submittedName>
        <fullName evidence="1">Uncharacterized protein</fullName>
    </submittedName>
</protein>
<proteinExistence type="predicted"/>
<accession>A0A514D6Z9</accession>
<evidence type="ECO:0000313" key="1">
    <source>
        <dbReference type="EMBL" id="QDH89410.1"/>
    </source>
</evidence>
<reference evidence="1" key="1">
    <citation type="submission" date="2019-05" db="EMBL/GenBank/DDBJ databases">
        <title>Metatranscriptomic reconstruction reveals RNA viruses with the potential to shape carbon cycling in soil.</title>
        <authorList>
            <person name="Starr E.P."/>
            <person name="Nuccio E."/>
            <person name="Pett-Ridge J."/>
            <person name="Banfield J.F."/>
            <person name="Firestone M.K."/>
        </authorList>
    </citation>
    <scope>NUCLEOTIDE SEQUENCE</scope>
    <source>
        <strain evidence="1">H4_Bulk_Litter_23_scaffold_236</strain>
    </source>
</reference>
<dbReference type="EMBL" id="MN034796">
    <property type="protein sequence ID" value="QDH89410.1"/>
    <property type="molecule type" value="Genomic_RNA"/>
</dbReference>
<sequence length="120" mass="12773">MSFADPQSVTINAVPYSLPRTGSGINSGSFATNDSTVKMSVSHQYGKRTRRTIRIDHSKFATDPTNSALQVPRSMSCYIVADVPVQGYTAAEQKQIVDAFVAYLAASSGAQVAKLLGGEN</sequence>
<gene>
    <name evidence="1" type="ORF">H4BulkLitter23236_000002</name>
</gene>
<organism evidence="1">
    <name type="scientific">Leviviridae sp</name>
    <dbReference type="NCBI Taxonomy" id="2027243"/>
    <lineage>
        <taxon>Viruses</taxon>
        <taxon>Riboviria</taxon>
        <taxon>Orthornavirae</taxon>
        <taxon>Lenarviricota</taxon>
        <taxon>Leviviricetes</taxon>
        <taxon>Norzivirales</taxon>
        <taxon>Fiersviridae</taxon>
    </lineage>
</organism>
<name>A0A514D6Z9_9VIRU</name>